<evidence type="ECO:0000313" key="3">
    <source>
        <dbReference type="Proteomes" id="UP000319986"/>
    </source>
</evidence>
<gene>
    <name evidence="2" type="ORF">CVA01_12910</name>
</gene>
<accession>A0A4Y4C4C2</accession>
<evidence type="ECO:0000313" key="2">
    <source>
        <dbReference type="EMBL" id="GEC85977.1"/>
    </source>
</evidence>
<dbReference type="RefSeq" id="WP_141329495.1">
    <property type="nucleotide sequence ID" value="NZ_BJNT01000009.1"/>
</dbReference>
<feature type="compositionally biased region" description="Low complexity" evidence="1">
    <location>
        <begin position="59"/>
        <end position="68"/>
    </location>
</feature>
<dbReference type="Proteomes" id="UP000319986">
    <property type="component" value="Unassembled WGS sequence"/>
</dbReference>
<reference evidence="2 3" key="1">
    <citation type="submission" date="2019-06" db="EMBL/GenBank/DDBJ databases">
        <title>Whole genome shotgun sequence of Corynebacterium variabile NBRC 15286.</title>
        <authorList>
            <person name="Hosoyama A."/>
            <person name="Uohara A."/>
            <person name="Ohji S."/>
            <person name="Ichikawa N."/>
        </authorList>
    </citation>
    <scope>NUCLEOTIDE SEQUENCE [LARGE SCALE GENOMIC DNA]</scope>
    <source>
        <strain evidence="2 3">NBRC 15286</strain>
    </source>
</reference>
<comment type="caution">
    <text evidence="2">The sequence shown here is derived from an EMBL/GenBank/DDBJ whole genome shotgun (WGS) entry which is preliminary data.</text>
</comment>
<dbReference type="EMBL" id="BJNT01000009">
    <property type="protein sequence ID" value="GEC85977.1"/>
    <property type="molecule type" value="Genomic_DNA"/>
</dbReference>
<organism evidence="2 3">
    <name type="scientific">Corynebacterium variabile</name>
    <dbReference type="NCBI Taxonomy" id="1727"/>
    <lineage>
        <taxon>Bacteria</taxon>
        <taxon>Bacillati</taxon>
        <taxon>Actinomycetota</taxon>
        <taxon>Actinomycetes</taxon>
        <taxon>Mycobacteriales</taxon>
        <taxon>Corynebacteriaceae</taxon>
        <taxon>Corynebacterium</taxon>
    </lineage>
</organism>
<dbReference type="AlphaFoldDB" id="A0A4Y4C4C2"/>
<feature type="region of interest" description="Disordered" evidence="1">
    <location>
        <begin position="56"/>
        <end position="85"/>
    </location>
</feature>
<proteinExistence type="predicted"/>
<evidence type="ECO:0000256" key="1">
    <source>
        <dbReference type="SAM" id="MobiDB-lite"/>
    </source>
</evidence>
<dbReference type="GeneID" id="82887434"/>
<protein>
    <submittedName>
        <fullName evidence="2">Uncharacterized protein</fullName>
    </submittedName>
</protein>
<sequence>MDLLFRLRTDAKTPVPTFVHELADGSWIATMQGKSNAKPKAADPFTVRVIDYRLDTDPADTADTADTADSVDSDEQSDPVCRLMG</sequence>
<name>A0A4Y4C4C2_9CORY</name>